<sequence>MLQRIRRRSCWNEGQGIIPLSVRWEANSVSGVVAVSGSGRLMDMMGSQEGSPLQRKNLSELNAILKLGLGKVARVLKFKAPGCAAQCAVLKGLEYMGAPSILHPVSSRGTIDVVRELLEDRTARGEVVGYAKGELHHDGLQHRHAAGGTALVQMALRRLVAGGRDGTDPRSDEVVERAEEGAAGVCEEIGGQVVGWGRKSEEKDSTLMQPPNIPKHVQIKTGRL</sequence>
<dbReference type="Proteomes" id="UP001221757">
    <property type="component" value="Unassembled WGS sequence"/>
</dbReference>
<reference evidence="1" key="1">
    <citation type="submission" date="2023-03" db="EMBL/GenBank/DDBJ databases">
        <title>Massive genome expansion in bonnet fungi (Mycena s.s.) driven by repeated elements and novel gene families across ecological guilds.</title>
        <authorList>
            <consortium name="Lawrence Berkeley National Laboratory"/>
            <person name="Harder C.B."/>
            <person name="Miyauchi S."/>
            <person name="Viragh M."/>
            <person name="Kuo A."/>
            <person name="Thoen E."/>
            <person name="Andreopoulos B."/>
            <person name="Lu D."/>
            <person name="Skrede I."/>
            <person name="Drula E."/>
            <person name="Henrissat B."/>
            <person name="Morin E."/>
            <person name="Kohler A."/>
            <person name="Barry K."/>
            <person name="LaButti K."/>
            <person name="Morin E."/>
            <person name="Salamov A."/>
            <person name="Lipzen A."/>
            <person name="Mereny Z."/>
            <person name="Hegedus B."/>
            <person name="Baldrian P."/>
            <person name="Stursova M."/>
            <person name="Weitz H."/>
            <person name="Taylor A."/>
            <person name="Grigoriev I.V."/>
            <person name="Nagy L.G."/>
            <person name="Martin F."/>
            <person name="Kauserud H."/>
        </authorList>
    </citation>
    <scope>NUCLEOTIDE SEQUENCE</scope>
    <source>
        <strain evidence="1">CBHHK067</strain>
    </source>
</reference>
<gene>
    <name evidence="1" type="ORF">B0H17DRAFT_1127100</name>
</gene>
<protein>
    <submittedName>
        <fullName evidence="1">Uncharacterized protein</fullName>
    </submittedName>
</protein>
<evidence type="ECO:0000313" key="2">
    <source>
        <dbReference type="Proteomes" id="UP001221757"/>
    </source>
</evidence>
<accession>A0AAD7GS54</accession>
<keyword evidence="2" id="KW-1185">Reference proteome</keyword>
<evidence type="ECO:0000313" key="1">
    <source>
        <dbReference type="EMBL" id="KAJ7704083.1"/>
    </source>
</evidence>
<comment type="caution">
    <text evidence="1">The sequence shown here is derived from an EMBL/GenBank/DDBJ whole genome shotgun (WGS) entry which is preliminary data.</text>
</comment>
<name>A0AAD7GS54_MYCRO</name>
<dbReference type="EMBL" id="JARKIE010000011">
    <property type="protein sequence ID" value="KAJ7704083.1"/>
    <property type="molecule type" value="Genomic_DNA"/>
</dbReference>
<dbReference type="AlphaFoldDB" id="A0AAD7GS54"/>
<organism evidence="1 2">
    <name type="scientific">Mycena rosella</name>
    <name type="common">Pink bonnet</name>
    <name type="synonym">Agaricus rosellus</name>
    <dbReference type="NCBI Taxonomy" id="1033263"/>
    <lineage>
        <taxon>Eukaryota</taxon>
        <taxon>Fungi</taxon>
        <taxon>Dikarya</taxon>
        <taxon>Basidiomycota</taxon>
        <taxon>Agaricomycotina</taxon>
        <taxon>Agaricomycetes</taxon>
        <taxon>Agaricomycetidae</taxon>
        <taxon>Agaricales</taxon>
        <taxon>Marasmiineae</taxon>
        <taxon>Mycenaceae</taxon>
        <taxon>Mycena</taxon>
    </lineage>
</organism>
<proteinExistence type="predicted"/>